<dbReference type="PROSITE" id="PS00036">
    <property type="entry name" value="BZIP_BASIC"/>
    <property type="match status" value="1"/>
</dbReference>
<feature type="compositionally biased region" description="Low complexity" evidence="8">
    <location>
        <begin position="361"/>
        <end position="370"/>
    </location>
</feature>
<feature type="region of interest" description="Disordered" evidence="8">
    <location>
        <begin position="1"/>
        <end position="84"/>
    </location>
</feature>
<dbReference type="SMART" id="SM00338">
    <property type="entry name" value="BRLZ"/>
    <property type="match status" value="1"/>
</dbReference>
<sequence length="387" mass="42579">MELQKRGSNPDPALLDKFVKQRFSPAKSSTDLPESKNICTTSPAASNQTPDASMPEESSNTAALQDAAELPPSPTDDWNNTEASSPLDFASNLLNLEFSDEGCEPMESSLFLPPYVNPLEGADITPGLDTHAAFREVSPALESSTNASNAIDPQLVLPAINIEDNSKNLEDATFTLRSMDTRVHIKPECDYPAIDPAQTASPPPASTFTAFTPMRLDQPEQTSAAQAENRLSDQHFATKSEPQADYRGDNSAADADNWRLSLDEYNKLSSKEKRQLRNKISARNFRNRRKEYITLLEEQVQERDKLIDNLRDQVASLRLQNTNLSQELRSYHTRQTNSIASPHLHALSTNTLVPNLRKDVSSSSRPSSPSGAFWSGVQNFSSSAVAA</sequence>
<keyword evidence="4" id="KW-0238">DNA-binding</keyword>
<evidence type="ECO:0000259" key="9">
    <source>
        <dbReference type="PROSITE" id="PS50217"/>
    </source>
</evidence>
<evidence type="ECO:0000256" key="5">
    <source>
        <dbReference type="ARBA" id="ARBA00023163"/>
    </source>
</evidence>
<keyword evidence="11" id="KW-1185">Reference proteome</keyword>
<dbReference type="GO" id="GO:0003700">
    <property type="term" value="F:DNA-binding transcription factor activity"/>
    <property type="evidence" value="ECO:0007669"/>
    <property type="project" value="InterPro"/>
</dbReference>
<organism evidence="10 11">
    <name type="scientific">Malassezia yamatoensis</name>
    <dbReference type="NCBI Taxonomy" id="253288"/>
    <lineage>
        <taxon>Eukaryota</taxon>
        <taxon>Fungi</taxon>
        <taxon>Dikarya</taxon>
        <taxon>Basidiomycota</taxon>
        <taxon>Ustilaginomycotina</taxon>
        <taxon>Malasseziomycetes</taxon>
        <taxon>Malasseziales</taxon>
        <taxon>Malasseziaceae</taxon>
        <taxon>Malassezia</taxon>
    </lineage>
</organism>
<accession>A0AAJ5YX11</accession>
<feature type="compositionally biased region" description="Polar residues" evidence="8">
    <location>
        <begin position="26"/>
        <end position="63"/>
    </location>
</feature>
<dbReference type="CDD" id="cd14810">
    <property type="entry name" value="bZIP_u1"/>
    <property type="match status" value="1"/>
</dbReference>
<comment type="subcellular location">
    <subcellularLocation>
        <location evidence="1">Nucleus</location>
    </subcellularLocation>
</comment>
<dbReference type="GO" id="GO:0005634">
    <property type="term" value="C:nucleus"/>
    <property type="evidence" value="ECO:0007669"/>
    <property type="project" value="UniProtKB-SubCell"/>
</dbReference>
<dbReference type="Proteomes" id="UP001219567">
    <property type="component" value="Chromosome 7"/>
</dbReference>
<keyword evidence="7" id="KW-0175">Coiled coil</keyword>
<evidence type="ECO:0000313" key="11">
    <source>
        <dbReference type="Proteomes" id="UP001219567"/>
    </source>
</evidence>
<proteinExistence type="inferred from homology"/>
<keyword evidence="3" id="KW-0805">Transcription regulation</keyword>
<dbReference type="PANTHER" id="PTHR47416:SF8">
    <property type="entry name" value="BASIC-LEUCINE ZIPPER TRANSCRIPTION FACTOR E-RELATED"/>
    <property type="match status" value="1"/>
</dbReference>
<feature type="compositionally biased region" description="Polar residues" evidence="8">
    <location>
        <begin position="376"/>
        <end position="387"/>
    </location>
</feature>
<dbReference type="EMBL" id="CP119949">
    <property type="protein sequence ID" value="WFD01076.1"/>
    <property type="molecule type" value="Genomic_DNA"/>
</dbReference>
<evidence type="ECO:0000256" key="2">
    <source>
        <dbReference type="ARBA" id="ARBA00007163"/>
    </source>
</evidence>
<keyword evidence="6" id="KW-0539">Nucleus</keyword>
<dbReference type="Gene3D" id="1.20.5.170">
    <property type="match status" value="1"/>
</dbReference>
<evidence type="ECO:0000256" key="6">
    <source>
        <dbReference type="ARBA" id="ARBA00023242"/>
    </source>
</evidence>
<feature type="coiled-coil region" evidence="7">
    <location>
        <begin position="293"/>
        <end position="327"/>
    </location>
</feature>
<evidence type="ECO:0000256" key="8">
    <source>
        <dbReference type="SAM" id="MobiDB-lite"/>
    </source>
</evidence>
<evidence type="ECO:0000256" key="3">
    <source>
        <dbReference type="ARBA" id="ARBA00023015"/>
    </source>
</evidence>
<dbReference type="InterPro" id="IPR046347">
    <property type="entry name" value="bZIP_sf"/>
</dbReference>
<dbReference type="Pfam" id="PF07716">
    <property type="entry name" value="bZIP_2"/>
    <property type="match status" value="1"/>
</dbReference>
<dbReference type="PANTHER" id="PTHR47416">
    <property type="entry name" value="BASIC-LEUCINE ZIPPER TRANSCRIPTION FACTOR F-RELATED"/>
    <property type="match status" value="1"/>
</dbReference>
<evidence type="ECO:0000256" key="1">
    <source>
        <dbReference type="ARBA" id="ARBA00004123"/>
    </source>
</evidence>
<protein>
    <recommendedName>
        <fullName evidence="9">BZIP domain-containing protein</fullName>
    </recommendedName>
</protein>
<feature type="region of interest" description="Disordered" evidence="8">
    <location>
        <begin position="357"/>
        <end position="387"/>
    </location>
</feature>
<dbReference type="InterPro" id="IPR004827">
    <property type="entry name" value="bZIP"/>
</dbReference>
<evidence type="ECO:0000256" key="4">
    <source>
        <dbReference type="ARBA" id="ARBA00023125"/>
    </source>
</evidence>
<dbReference type="SUPFAM" id="SSF57959">
    <property type="entry name" value="Leucine zipper domain"/>
    <property type="match status" value="1"/>
</dbReference>
<reference evidence="10 11" key="1">
    <citation type="submission" date="2023-03" db="EMBL/GenBank/DDBJ databases">
        <title>Mating type loci evolution in Malassezia.</title>
        <authorList>
            <person name="Coelho M.A."/>
        </authorList>
    </citation>
    <scope>NUCLEOTIDE SEQUENCE [LARGE SCALE GENOMIC DNA]</scope>
    <source>
        <strain evidence="10 11">CBS 9725</strain>
    </source>
</reference>
<evidence type="ECO:0000313" key="10">
    <source>
        <dbReference type="EMBL" id="WFD01076.1"/>
    </source>
</evidence>
<name>A0AAJ5YX11_9BASI</name>
<gene>
    <name evidence="10" type="ORF">MYAM1_003837</name>
</gene>
<feature type="domain" description="BZIP" evidence="9">
    <location>
        <begin position="268"/>
        <end position="331"/>
    </location>
</feature>
<comment type="similarity">
    <text evidence="2">Belongs to the bZIP family.</text>
</comment>
<keyword evidence="5" id="KW-0804">Transcription</keyword>
<dbReference type="AlphaFoldDB" id="A0AAJ5YX11"/>
<evidence type="ECO:0000256" key="7">
    <source>
        <dbReference type="SAM" id="Coils"/>
    </source>
</evidence>
<dbReference type="GO" id="GO:0003677">
    <property type="term" value="F:DNA binding"/>
    <property type="evidence" value="ECO:0007669"/>
    <property type="project" value="UniProtKB-KW"/>
</dbReference>
<dbReference type="PROSITE" id="PS50217">
    <property type="entry name" value="BZIP"/>
    <property type="match status" value="1"/>
</dbReference>